<dbReference type="EMBL" id="BSEV01000019">
    <property type="protein sequence ID" value="GLK12876.1"/>
    <property type="molecule type" value="Genomic_DNA"/>
</dbReference>
<feature type="signal peptide" evidence="2">
    <location>
        <begin position="1"/>
        <end position="24"/>
    </location>
</feature>
<evidence type="ECO:0000313" key="3">
    <source>
        <dbReference type="EMBL" id="GLK12876.1"/>
    </source>
</evidence>
<feature type="region of interest" description="Disordered" evidence="1">
    <location>
        <begin position="31"/>
        <end position="68"/>
    </location>
</feature>
<keyword evidence="4" id="KW-1185">Reference proteome</keyword>
<keyword evidence="2" id="KW-0732">Signal</keyword>
<dbReference type="SUPFAM" id="SSF51126">
    <property type="entry name" value="Pectin lyase-like"/>
    <property type="match status" value="1"/>
</dbReference>
<dbReference type="InterPro" id="IPR011050">
    <property type="entry name" value="Pectin_lyase_fold/virulence"/>
</dbReference>
<reference evidence="3" key="1">
    <citation type="journal article" date="2014" name="Int. J. Syst. Evol. Microbiol.">
        <title>Complete genome sequence of Corynebacterium casei LMG S-19264T (=DSM 44701T), isolated from a smear-ripened cheese.</title>
        <authorList>
            <consortium name="US DOE Joint Genome Institute (JGI-PGF)"/>
            <person name="Walter F."/>
            <person name="Albersmeier A."/>
            <person name="Kalinowski J."/>
            <person name="Ruckert C."/>
        </authorList>
    </citation>
    <scope>NUCLEOTIDE SEQUENCE</scope>
    <source>
        <strain evidence="3">VKM Ac-2007</strain>
    </source>
</reference>
<sequence length="387" mass="39185">MRAKWGVAALTSLMIGLASVSGSAAPAWGAGRSSAGQWSAADESGAREGTASARTSRREAAPGNRDGRVAVPAAARAVDTTRSTRVVGTGTPASCTSQAVVAAVAAGGIITFSCGPAPVTITLTATAKVRNTSAKVVLDGGGKVTLSGGGRRRILYMNTCDQAQGWTTSHCDDQSQPQLVVQNLTFADGNATGRPVEEGGGGAIFVRGGQFKVVNSRFLRNRCDATGPDLGGAAIRVLDQFQDRPVHIVNSTFGGAAGQGGVCSNGGALSSIGVSWVVLNSVMTHNTAIGRGANPARTGTPGGGSGGAIYADGDRFSIRIAGSVIQDNSAREGGGAVFFVSNNRTGTLAIENSTLRRNRSAGFETEGFPGIFFLGAGRPKVVASTLR</sequence>
<dbReference type="RefSeq" id="WP_271221184.1">
    <property type="nucleotide sequence ID" value="NZ_BAAAVD010000012.1"/>
</dbReference>
<feature type="compositionally biased region" description="Basic and acidic residues" evidence="1">
    <location>
        <begin position="56"/>
        <end position="68"/>
    </location>
</feature>
<evidence type="ECO:0008006" key="5">
    <source>
        <dbReference type="Google" id="ProtNLM"/>
    </source>
</evidence>
<reference evidence="3" key="2">
    <citation type="submission" date="2023-01" db="EMBL/GenBank/DDBJ databases">
        <authorList>
            <person name="Sun Q."/>
            <person name="Evtushenko L."/>
        </authorList>
    </citation>
    <scope>NUCLEOTIDE SEQUENCE</scope>
    <source>
        <strain evidence="3">VKM Ac-2007</strain>
    </source>
</reference>
<protein>
    <recommendedName>
        <fullName evidence="5">Right handed beta helix domain-containing protein</fullName>
    </recommendedName>
</protein>
<organism evidence="3 4">
    <name type="scientific">Streptosporangium carneum</name>
    <dbReference type="NCBI Taxonomy" id="47481"/>
    <lineage>
        <taxon>Bacteria</taxon>
        <taxon>Bacillati</taxon>
        <taxon>Actinomycetota</taxon>
        <taxon>Actinomycetes</taxon>
        <taxon>Streptosporangiales</taxon>
        <taxon>Streptosporangiaceae</taxon>
        <taxon>Streptosporangium</taxon>
    </lineage>
</organism>
<evidence type="ECO:0000313" key="4">
    <source>
        <dbReference type="Proteomes" id="UP001143474"/>
    </source>
</evidence>
<proteinExistence type="predicted"/>
<name>A0A9W6I7M8_9ACTN</name>
<accession>A0A9W6I7M8</accession>
<gene>
    <name evidence="3" type="ORF">GCM10017600_62860</name>
</gene>
<dbReference type="AlphaFoldDB" id="A0A9W6I7M8"/>
<dbReference type="Proteomes" id="UP001143474">
    <property type="component" value="Unassembled WGS sequence"/>
</dbReference>
<evidence type="ECO:0000256" key="2">
    <source>
        <dbReference type="SAM" id="SignalP"/>
    </source>
</evidence>
<feature type="chain" id="PRO_5040770424" description="Right handed beta helix domain-containing protein" evidence="2">
    <location>
        <begin position="25"/>
        <end position="387"/>
    </location>
</feature>
<evidence type="ECO:0000256" key="1">
    <source>
        <dbReference type="SAM" id="MobiDB-lite"/>
    </source>
</evidence>
<comment type="caution">
    <text evidence="3">The sequence shown here is derived from an EMBL/GenBank/DDBJ whole genome shotgun (WGS) entry which is preliminary data.</text>
</comment>